<dbReference type="Gene3D" id="3.40.50.720">
    <property type="entry name" value="NAD(P)-binding Rossmann-like Domain"/>
    <property type="match status" value="1"/>
</dbReference>
<keyword evidence="2 5" id="KW-0436">Ligase</keyword>
<evidence type="ECO:0000313" key="11">
    <source>
        <dbReference type="Proteomes" id="UP000614410"/>
    </source>
</evidence>
<dbReference type="NCBIfam" id="NF004230">
    <property type="entry name" value="PRK05678.1"/>
    <property type="match status" value="1"/>
</dbReference>
<dbReference type="PIRSF" id="PIRSF001553">
    <property type="entry name" value="SucCS_alpha"/>
    <property type="match status" value="1"/>
</dbReference>
<dbReference type="PANTHER" id="PTHR11117">
    <property type="entry name" value="SUCCINYL-COA LIGASE SUBUNIT ALPHA"/>
    <property type="match status" value="1"/>
</dbReference>
<dbReference type="SUPFAM" id="SSF51735">
    <property type="entry name" value="NAD(P)-binding Rossmann-fold domains"/>
    <property type="match status" value="1"/>
</dbReference>
<comment type="subunit">
    <text evidence="5 8">Heterotetramer of two alpha and two beta subunits.</text>
</comment>
<gene>
    <name evidence="5 10" type="primary">sucD</name>
    <name evidence="10" type="ORF">JF887_03740</name>
</gene>
<keyword evidence="1 5" id="KW-0816">Tricarboxylic acid cycle</keyword>
<evidence type="ECO:0000256" key="5">
    <source>
        <dbReference type="HAMAP-Rule" id="MF_01988"/>
    </source>
</evidence>
<dbReference type="FunFam" id="3.40.50.261:FF:000006">
    <property type="entry name" value="Succinate--CoA ligase [ADP-forming] subunit alpha"/>
    <property type="match status" value="1"/>
</dbReference>
<feature type="binding site" evidence="5">
    <location>
        <begin position="17"/>
        <end position="20"/>
    </location>
    <ligand>
        <name>CoA</name>
        <dbReference type="ChEBI" id="CHEBI:57287"/>
    </ligand>
</feature>
<comment type="similarity">
    <text evidence="4 5 7">Belongs to the succinate/malate CoA ligase alpha subunit family.</text>
</comment>
<evidence type="ECO:0000259" key="9">
    <source>
        <dbReference type="SMART" id="SM00881"/>
    </source>
</evidence>
<dbReference type="EC" id="6.2.1.5" evidence="5"/>
<dbReference type="PANTHER" id="PTHR11117:SF2">
    <property type="entry name" value="SUCCINATE--COA LIGASE [ADP_GDP-FORMING] SUBUNIT ALPHA, MITOCHONDRIAL"/>
    <property type="match status" value="1"/>
</dbReference>
<dbReference type="FunFam" id="3.40.50.720:FF:000277">
    <property type="entry name" value="Succinate--CoA ligase [ADP-forming] subunit alpha"/>
    <property type="match status" value="1"/>
</dbReference>
<dbReference type="SUPFAM" id="SSF52210">
    <property type="entry name" value="Succinyl-CoA synthetase domains"/>
    <property type="match status" value="1"/>
</dbReference>
<dbReference type="InterPro" id="IPR036291">
    <property type="entry name" value="NAD(P)-bd_dom_sf"/>
</dbReference>
<dbReference type="InterPro" id="IPR003781">
    <property type="entry name" value="CoA-bd"/>
</dbReference>
<evidence type="ECO:0000256" key="1">
    <source>
        <dbReference type="ARBA" id="ARBA00022532"/>
    </source>
</evidence>
<dbReference type="Pfam" id="PF00549">
    <property type="entry name" value="Ligase_CoA"/>
    <property type="match status" value="1"/>
</dbReference>
<evidence type="ECO:0000256" key="2">
    <source>
        <dbReference type="ARBA" id="ARBA00022598"/>
    </source>
</evidence>
<dbReference type="GO" id="GO:0009361">
    <property type="term" value="C:succinate-CoA ligase complex (ADP-forming)"/>
    <property type="evidence" value="ECO:0007669"/>
    <property type="project" value="TreeGrafter"/>
</dbReference>
<evidence type="ECO:0000256" key="4">
    <source>
        <dbReference type="ARBA" id="ARBA00060724"/>
    </source>
</evidence>
<dbReference type="Proteomes" id="UP000614410">
    <property type="component" value="Unassembled WGS sequence"/>
</dbReference>
<dbReference type="Gene3D" id="3.40.50.261">
    <property type="entry name" value="Succinyl-CoA synthetase domains"/>
    <property type="match status" value="1"/>
</dbReference>
<comment type="function">
    <text evidence="5 8">Succinyl-CoA synthetase functions in the citric acid cycle (TCA), coupling the hydrolysis of succinyl-CoA to the synthesis of either ATP or GTP and thus represents the only step of substrate-level phosphorylation in the TCA. The alpha subunit of the enzyme binds the substrates coenzyme A and phosphate, while succinate binding and nucleotide specificity is provided by the beta subunit.</text>
</comment>
<dbReference type="NCBIfam" id="TIGR01019">
    <property type="entry name" value="sucCoAalpha"/>
    <property type="match status" value="1"/>
</dbReference>
<comment type="caution">
    <text evidence="10">The sequence shown here is derived from an EMBL/GenBank/DDBJ whole genome shotgun (WGS) entry which is preliminary data.</text>
</comment>
<reference evidence="10 11" key="1">
    <citation type="submission" date="2020-10" db="EMBL/GenBank/DDBJ databases">
        <title>Ca. Dormibacterota MAGs.</title>
        <authorList>
            <person name="Montgomery K."/>
        </authorList>
    </citation>
    <scope>NUCLEOTIDE SEQUENCE [LARGE SCALE GENOMIC DNA]</scope>
    <source>
        <strain evidence="10">Mitchell_Peninsula_5</strain>
    </source>
</reference>
<feature type="binding site" evidence="5">
    <location>
        <begin position="96"/>
        <end position="98"/>
    </location>
    <ligand>
        <name>CoA</name>
        <dbReference type="ChEBI" id="CHEBI:57287"/>
    </ligand>
</feature>
<dbReference type="PRINTS" id="PR01798">
    <property type="entry name" value="SCOASYNTHASE"/>
</dbReference>
<dbReference type="HAMAP" id="MF_01988">
    <property type="entry name" value="Succ_CoA_alpha"/>
    <property type="match status" value="1"/>
</dbReference>
<evidence type="ECO:0000256" key="3">
    <source>
        <dbReference type="ARBA" id="ARBA00022741"/>
    </source>
</evidence>
<proteinExistence type="inferred from homology"/>
<comment type="catalytic activity">
    <reaction evidence="5">
        <text>GTP + succinate + CoA = succinyl-CoA + GDP + phosphate</text>
        <dbReference type="Rhea" id="RHEA:22120"/>
        <dbReference type="ChEBI" id="CHEBI:30031"/>
        <dbReference type="ChEBI" id="CHEBI:37565"/>
        <dbReference type="ChEBI" id="CHEBI:43474"/>
        <dbReference type="ChEBI" id="CHEBI:57287"/>
        <dbReference type="ChEBI" id="CHEBI:57292"/>
        <dbReference type="ChEBI" id="CHEBI:58189"/>
    </reaction>
</comment>
<dbReference type="SMART" id="SM00881">
    <property type="entry name" value="CoA_binding"/>
    <property type="match status" value="1"/>
</dbReference>
<feature type="active site" description="Tele-phosphohistidine intermediate" evidence="5 6">
    <location>
        <position position="248"/>
    </location>
</feature>
<feature type="binding site" evidence="5">
    <location>
        <position position="43"/>
    </location>
    <ligand>
        <name>CoA</name>
        <dbReference type="ChEBI" id="CHEBI:57287"/>
    </ligand>
</feature>
<comment type="catalytic activity">
    <reaction evidence="5 8">
        <text>succinate + ATP + CoA = succinyl-CoA + ADP + phosphate</text>
        <dbReference type="Rhea" id="RHEA:17661"/>
        <dbReference type="ChEBI" id="CHEBI:30031"/>
        <dbReference type="ChEBI" id="CHEBI:30616"/>
        <dbReference type="ChEBI" id="CHEBI:43474"/>
        <dbReference type="ChEBI" id="CHEBI:57287"/>
        <dbReference type="ChEBI" id="CHEBI:57292"/>
        <dbReference type="ChEBI" id="CHEBI:456216"/>
        <dbReference type="EC" id="6.2.1.5"/>
    </reaction>
</comment>
<dbReference type="AlphaFoldDB" id="A0A934KM74"/>
<name>A0A934KM74_9BACT</name>
<evidence type="ECO:0000313" key="10">
    <source>
        <dbReference type="EMBL" id="MBJ7608530.1"/>
    </source>
</evidence>
<dbReference type="PROSITE" id="PS00399">
    <property type="entry name" value="SUCCINYL_COA_LIG_2"/>
    <property type="match status" value="1"/>
</dbReference>
<evidence type="ECO:0000256" key="8">
    <source>
        <dbReference type="RuleBase" id="RU000699"/>
    </source>
</evidence>
<feature type="domain" description="CoA-binding" evidence="9">
    <location>
        <begin position="4"/>
        <end position="100"/>
    </location>
</feature>
<dbReference type="GO" id="GO:0004775">
    <property type="term" value="F:succinate-CoA ligase (ADP-forming) activity"/>
    <property type="evidence" value="ECO:0007669"/>
    <property type="project" value="UniProtKB-UniRule"/>
</dbReference>
<dbReference type="InterPro" id="IPR016102">
    <property type="entry name" value="Succinyl-CoA_synth-like"/>
</dbReference>
<dbReference type="InterPro" id="IPR017440">
    <property type="entry name" value="Cit_synth/succinyl-CoA_lig_AS"/>
</dbReference>
<comment type="pathway">
    <text evidence="5 8">Carbohydrate metabolism; tricarboxylic acid cycle; succinate from succinyl-CoA (ligase route): step 1/1.</text>
</comment>
<dbReference type="GO" id="GO:0004776">
    <property type="term" value="F:succinate-CoA ligase (GDP-forming) activity"/>
    <property type="evidence" value="ECO:0007669"/>
    <property type="project" value="TreeGrafter"/>
</dbReference>
<evidence type="ECO:0000256" key="7">
    <source>
        <dbReference type="RuleBase" id="RU000677"/>
    </source>
</evidence>
<protein>
    <recommendedName>
        <fullName evidence="5">Succinate--CoA ligase [ADP-forming] subunit alpha</fullName>
        <ecNumber evidence="5">6.2.1.5</ecNumber>
    </recommendedName>
    <alternativeName>
        <fullName evidence="5">Succinyl-CoA synthetase subunit alpha</fullName>
        <shortName evidence="5">SCS-alpha</shortName>
    </alternativeName>
</protein>
<dbReference type="Pfam" id="PF02629">
    <property type="entry name" value="CoA_binding"/>
    <property type="match status" value="1"/>
</dbReference>
<accession>A0A934KM74</accession>
<sequence length="294" mass="29734">MSVLVDSKSRVLVQGITGREGAFHTEQMRAHGTNVVAGVSPGKGGQDANGVPIFDTVAEAVTATGADVSGIFVPPPFAADAIMESAACGIALTVCITEGIPVHDMIRARAFVERARTLLLGPNCPGLVTPGQCKVGIIPNHINIPGPVGIVGRSGTLTYEVIQGLGQAGMGQTTSVGIGGDPVLGLTFSDVLALFAADSQTRAVVMIGEIGGADEETGAEFIRSSGFDKPVVAFISGRTAPPGKRMGHAGAIISGNSGTAQSKIDALTAAGADIADTIEEVVRLVGERLGARAL</sequence>
<organism evidence="10 11">
    <name type="scientific">Candidatus Amunia macphersoniae</name>
    <dbReference type="NCBI Taxonomy" id="3127014"/>
    <lineage>
        <taxon>Bacteria</taxon>
        <taxon>Bacillati</taxon>
        <taxon>Candidatus Dormiibacterota</taxon>
        <taxon>Candidatus Dormibacteria</taxon>
        <taxon>Candidatus Aeolococcales</taxon>
        <taxon>Candidatus Aeolococcaceae</taxon>
        <taxon>Candidatus Amunia</taxon>
    </lineage>
</organism>
<evidence type="ECO:0000256" key="6">
    <source>
        <dbReference type="PIRSR" id="PIRSR001553-1"/>
    </source>
</evidence>
<keyword evidence="3 5" id="KW-0547">Nucleotide-binding</keyword>
<dbReference type="GO" id="GO:0000166">
    <property type="term" value="F:nucleotide binding"/>
    <property type="evidence" value="ECO:0007669"/>
    <property type="project" value="UniProtKB-KW"/>
</dbReference>
<feature type="binding site" evidence="5">
    <location>
        <position position="159"/>
    </location>
    <ligand>
        <name>substrate</name>
        <note>ligand shared with subunit beta</note>
    </ligand>
</feature>
<dbReference type="InterPro" id="IPR005810">
    <property type="entry name" value="CoA_lig_alpha"/>
</dbReference>
<dbReference type="EMBL" id="JAEKNN010000018">
    <property type="protein sequence ID" value="MBJ7608530.1"/>
    <property type="molecule type" value="Genomic_DNA"/>
</dbReference>
<dbReference type="GO" id="GO:0006099">
    <property type="term" value="P:tricarboxylic acid cycle"/>
    <property type="evidence" value="ECO:0007669"/>
    <property type="project" value="UniProtKB-UniRule"/>
</dbReference>
<dbReference type="InterPro" id="IPR005811">
    <property type="entry name" value="SUCC_ACL_C"/>
</dbReference>